<name>A0A8T2JBT4_9PIPI</name>
<evidence type="ECO:0000313" key="2">
    <source>
        <dbReference type="Proteomes" id="UP000812440"/>
    </source>
</evidence>
<comment type="caution">
    <text evidence="1">The sequence shown here is derived from an EMBL/GenBank/DDBJ whole genome shotgun (WGS) entry which is preliminary data.</text>
</comment>
<evidence type="ECO:0000313" key="1">
    <source>
        <dbReference type="EMBL" id="KAG8440954.1"/>
    </source>
</evidence>
<reference evidence="1" key="1">
    <citation type="thesis" date="2020" institute="ProQuest LLC" country="789 East Eisenhower Parkway, Ann Arbor, MI, USA">
        <title>Comparative Genomics and Chromosome Evolution.</title>
        <authorList>
            <person name="Mudd A.B."/>
        </authorList>
    </citation>
    <scope>NUCLEOTIDE SEQUENCE</scope>
    <source>
        <strain evidence="1">Female2</strain>
        <tissue evidence="1">Blood</tissue>
    </source>
</reference>
<protein>
    <submittedName>
        <fullName evidence="1">Uncharacterized protein</fullName>
    </submittedName>
</protein>
<gene>
    <name evidence="1" type="ORF">GDO86_006625</name>
</gene>
<dbReference type="EMBL" id="JAACNH010000006">
    <property type="protein sequence ID" value="KAG8440954.1"/>
    <property type="molecule type" value="Genomic_DNA"/>
</dbReference>
<dbReference type="AlphaFoldDB" id="A0A8T2JBT4"/>
<dbReference type="Proteomes" id="UP000812440">
    <property type="component" value="Chromosome 3"/>
</dbReference>
<organism evidence="1 2">
    <name type="scientific">Hymenochirus boettgeri</name>
    <name type="common">Congo dwarf clawed frog</name>
    <dbReference type="NCBI Taxonomy" id="247094"/>
    <lineage>
        <taxon>Eukaryota</taxon>
        <taxon>Metazoa</taxon>
        <taxon>Chordata</taxon>
        <taxon>Craniata</taxon>
        <taxon>Vertebrata</taxon>
        <taxon>Euteleostomi</taxon>
        <taxon>Amphibia</taxon>
        <taxon>Batrachia</taxon>
        <taxon>Anura</taxon>
        <taxon>Pipoidea</taxon>
        <taxon>Pipidae</taxon>
        <taxon>Pipinae</taxon>
        <taxon>Hymenochirus</taxon>
    </lineage>
</organism>
<proteinExistence type="predicted"/>
<accession>A0A8T2JBT4</accession>
<keyword evidence="2" id="KW-1185">Reference proteome</keyword>
<sequence>MVVDPCYKNVFKNILVICTNSLAAISFQMTEGGVSLLCSLLSLANKVYQKPKKGVAGFTIQQVSGVTTKLCSREKNEECN</sequence>